<sequence length="287" mass="32595">MPLSTNVANSTAFKQGGMLFILPRELRDEVYRYLVKGTYLVGGQPDGISKDTHSEGKCLKTVEKCLYLDVLRVSKVISDEAMAVLYSESTFRIDVFSKNQKAMLSLERESVDRMMNIELNVAVSLQVLFELHGLSLGRAIQRIFGDILGRINRTNTIRNTLCVKYRILSSNIKEALPCFMYWKLDLLIRFRMVIVKLSPELVMFQPPSPEDVISIVNGKAIAKTKKSKDILKNLEAKIMTIEKQLGRALGPAVVGHLYDPNHLQYAKTLEFHPQEHRATVLRVEQKI</sequence>
<accession>A0A8H3IDR8</accession>
<evidence type="ECO:0000313" key="2">
    <source>
        <dbReference type="Proteomes" id="UP000664203"/>
    </source>
</evidence>
<dbReference type="EMBL" id="CAJPDR010000039">
    <property type="protein sequence ID" value="CAF9909894.1"/>
    <property type="molecule type" value="Genomic_DNA"/>
</dbReference>
<dbReference type="Proteomes" id="UP000664203">
    <property type="component" value="Unassembled WGS sequence"/>
</dbReference>
<gene>
    <name evidence="1" type="ORF">ALECFALPRED_006102</name>
</gene>
<protein>
    <submittedName>
        <fullName evidence="1">Uncharacterized protein</fullName>
    </submittedName>
</protein>
<dbReference type="OrthoDB" id="2951834at2759"/>
<reference evidence="1" key="1">
    <citation type="submission" date="2021-03" db="EMBL/GenBank/DDBJ databases">
        <authorList>
            <person name="Tagirdzhanova G."/>
        </authorList>
    </citation>
    <scope>NUCLEOTIDE SEQUENCE</scope>
</reference>
<comment type="caution">
    <text evidence="1">The sequence shown here is derived from an EMBL/GenBank/DDBJ whole genome shotgun (WGS) entry which is preliminary data.</text>
</comment>
<organism evidence="1 2">
    <name type="scientific">Alectoria fallacina</name>
    <dbReference type="NCBI Taxonomy" id="1903189"/>
    <lineage>
        <taxon>Eukaryota</taxon>
        <taxon>Fungi</taxon>
        <taxon>Dikarya</taxon>
        <taxon>Ascomycota</taxon>
        <taxon>Pezizomycotina</taxon>
        <taxon>Lecanoromycetes</taxon>
        <taxon>OSLEUM clade</taxon>
        <taxon>Lecanoromycetidae</taxon>
        <taxon>Lecanorales</taxon>
        <taxon>Lecanorineae</taxon>
        <taxon>Parmeliaceae</taxon>
        <taxon>Alectoria</taxon>
    </lineage>
</organism>
<evidence type="ECO:0000313" key="1">
    <source>
        <dbReference type="EMBL" id="CAF9909894.1"/>
    </source>
</evidence>
<proteinExistence type="predicted"/>
<keyword evidence="2" id="KW-1185">Reference proteome</keyword>
<dbReference type="AlphaFoldDB" id="A0A8H3IDR8"/>
<name>A0A8H3IDR8_9LECA</name>